<dbReference type="Gene3D" id="3.40.50.300">
    <property type="entry name" value="P-loop containing nucleotide triphosphate hydrolases"/>
    <property type="match status" value="1"/>
</dbReference>
<protein>
    <recommendedName>
        <fullName evidence="3">Aspartyl/asparaginy/proline hydroxylase domain-containing protein</fullName>
    </recommendedName>
</protein>
<dbReference type="InterPro" id="IPR027417">
    <property type="entry name" value="P-loop_NTPase"/>
</dbReference>
<dbReference type="HOGENOM" id="CLU_396827_0_0_6"/>
<dbReference type="Proteomes" id="UP000003374">
    <property type="component" value="Unassembled WGS sequence"/>
</dbReference>
<dbReference type="AlphaFoldDB" id="A4BRL9"/>
<evidence type="ECO:0000313" key="1">
    <source>
        <dbReference type="EMBL" id="EAR21590.1"/>
    </source>
</evidence>
<gene>
    <name evidence="1" type="ORF">NB231_02448</name>
</gene>
<dbReference type="EMBL" id="AAOF01000007">
    <property type="protein sequence ID" value="EAR21590.1"/>
    <property type="molecule type" value="Genomic_DNA"/>
</dbReference>
<evidence type="ECO:0008006" key="3">
    <source>
        <dbReference type="Google" id="ProtNLM"/>
    </source>
</evidence>
<organism evidence="1 2">
    <name type="scientific">Nitrococcus mobilis Nb-231</name>
    <dbReference type="NCBI Taxonomy" id="314278"/>
    <lineage>
        <taxon>Bacteria</taxon>
        <taxon>Pseudomonadati</taxon>
        <taxon>Pseudomonadota</taxon>
        <taxon>Gammaproteobacteria</taxon>
        <taxon>Chromatiales</taxon>
        <taxon>Ectothiorhodospiraceae</taxon>
        <taxon>Nitrococcus</taxon>
    </lineage>
</organism>
<keyword evidence="2" id="KW-1185">Reference proteome</keyword>
<dbReference type="RefSeq" id="WP_004999448.1">
    <property type="nucleotide sequence ID" value="NZ_CH672427.1"/>
</dbReference>
<comment type="caution">
    <text evidence="1">The sequence shown here is derived from an EMBL/GenBank/DDBJ whole genome shotgun (WGS) entry which is preliminary data.</text>
</comment>
<proteinExistence type="predicted"/>
<dbReference type="eggNOG" id="COG4424">
    <property type="taxonomic scope" value="Bacteria"/>
</dbReference>
<sequence length="694" mass="77721">MHCLTLRIETASGLSDKSGVQRNFAQRLPSLRGLRARSWRARPFALEGQYLFDDEPSLRCFYAALADHEPAAAGLLNGVNVTARTDLLPEDVATTIFDRPVFIVSAPRAGSTILYELLAKCDTLWSIDGEMQHIIDAIPALNLYRRGCRSQALDETDADGETARIVRCCLLAAIQSHSGRKLLERARCNWPARIRLLEKTPENALRVPFLYQVFPDARFIYLSRDLRQNVVSIIEAWKHPGFIAIPHLPGWPDAQWRFLLPDGWRNYRGRPLCHIAAFQWAAANKAIVDALEAIPTDQWTTISYANLIADPAAEIERLCGFIEVEMGARLRASLQRALPLSATTITPPSPIKWKHNPDFDPAVTKPLQPLAGRIRSLGVNTADTVRRAHHMTSVRFACHVDQLAPAALADDVIVAPSLRVAIAGGAPLGLLGKLRHRERFQADHPMLWVEDPATEVWTPLWLHHKQAWLCHMLQPGRAAPAALTGRLREQLGAAGVLTTVEAIHERHAYGSDLCQAGRRNLSELRYCGLPNLLDPVLCTALARYYNTMIEKDEWPLGDAQVERRHGWHNERIAQFLHYQLVDFVSRVAGKKLKPTYAFSSAYRGGARLDAHMDREQCDYTLSLLINESPPVDGAPWPLWFETPAGKHSIVLRVGDGVLFRGCELPHWRGSASAEHEQINLLFHFVPTQWSGVID</sequence>
<reference evidence="1 2" key="1">
    <citation type="submission" date="2006-02" db="EMBL/GenBank/DDBJ databases">
        <authorList>
            <person name="Waterbury J."/>
            <person name="Ferriera S."/>
            <person name="Johnson J."/>
            <person name="Kravitz S."/>
            <person name="Halpern A."/>
            <person name="Remington K."/>
            <person name="Beeson K."/>
            <person name="Tran B."/>
            <person name="Rogers Y.-H."/>
            <person name="Friedman R."/>
            <person name="Venter J.C."/>
        </authorList>
    </citation>
    <scope>NUCLEOTIDE SEQUENCE [LARGE SCALE GENOMIC DNA]</scope>
    <source>
        <strain evidence="1 2">Nb-231</strain>
    </source>
</reference>
<dbReference type="OrthoDB" id="1441538at2"/>
<dbReference type="STRING" id="314278.NB231_02448"/>
<dbReference type="SUPFAM" id="SSF52540">
    <property type="entry name" value="P-loop containing nucleoside triphosphate hydrolases"/>
    <property type="match status" value="1"/>
</dbReference>
<evidence type="ECO:0000313" key="2">
    <source>
        <dbReference type="Proteomes" id="UP000003374"/>
    </source>
</evidence>
<accession>A4BRL9</accession>
<dbReference type="Pfam" id="PF13469">
    <property type="entry name" value="Sulfotransfer_3"/>
    <property type="match status" value="1"/>
</dbReference>
<name>A4BRL9_9GAMM</name>